<dbReference type="InterPro" id="IPR052181">
    <property type="entry name" value="5hmC_binding"/>
</dbReference>
<dbReference type="FunFam" id="3.10.590.10:FF:000003">
    <property type="entry name" value="Thymocyte nuclear protein 1"/>
    <property type="match status" value="1"/>
</dbReference>
<dbReference type="AlphaFoldDB" id="A0A7V2ZLW6"/>
<name>A0A7V2ZLW6_9BACT</name>
<dbReference type="EMBL" id="DSUJ01000011">
    <property type="protein sequence ID" value="HFI92325.1"/>
    <property type="molecule type" value="Genomic_DNA"/>
</dbReference>
<accession>A0A7V2ZLW6</accession>
<dbReference type="PANTHER" id="PTHR14087:SF7">
    <property type="entry name" value="THYMOCYTE NUCLEAR PROTEIN 1"/>
    <property type="match status" value="1"/>
</dbReference>
<organism evidence="3">
    <name type="scientific">Ignavibacterium album</name>
    <dbReference type="NCBI Taxonomy" id="591197"/>
    <lineage>
        <taxon>Bacteria</taxon>
        <taxon>Pseudomonadati</taxon>
        <taxon>Ignavibacteriota</taxon>
        <taxon>Ignavibacteria</taxon>
        <taxon>Ignavibacteriales</taxon>
        <taxon>Ignavibacteriaceae</taxon>
        <taxon>Ignavibacterium</taxon>
    </lineage>
</organism>
<dbReference type="Pfam" id="PF01878">
    <property type="entry name" value="EVE"/>
    <property type="match status" value="1"/>
</dbReference>
<dbReference type="CDD" id="cd21133">
    <property type="entry name" value="EVE"/>
    <property type="match status" value="1"/>
</dbReference>
<dbReference type="InterPro" id="IPR047197">
    <property type="entry name" value="THYN1-like_EVE"/>
</dbReference>
<sequence length="156" mass="18375">MSTKYWLVKTEPDVFSWEDLKKSQNQATYWDGVRNYQARNFLRDEMKKGDLVLFYHSNSEPLAVMGVCEVVKEGYPDHTQFDPDNNHYDPKADPKNPTWYMVDVKLKKEFKHPVTLDEIKSNPKLKNMKLIQKGNRLSVMPVTKDEFDEIVRMGTK</sequence>
<dbReference type="InterPro" id="IPR015947">
    <property type="entry name" value="PUA-like_sf"/>
</dbReference>
<evidence type="ECO:0000313" key="3">
    <source>
        <dbReference type="EMBL" id="HFI92325.1"/>
    </source>
</evidence>
<gene>
    <name evidence="3" type="ORF">ENS31_12480</name>
</gene>
<keyword evidence="1" id="KW-0597">Phosphoprotein</keyword>
<evidence type="ECO:0000259" key="2">
    <source>
        <dbReference type="Pfam" id="PF01878"/>
    </source>
</evidence>
<dbReference type="SUPFAM" id="SSF88697">
    <property type="entry name" value="PUA domain-like"/>
    <property type="match status" value="1"/>
</dbReference>
<feature type="domain" description="EVE" evidence="2">
    <location>
        <begin position="4"/>
        <end position="153"/>
    </location>
</feature>
<reference evidence="3" key="1">
    <citation type="journal article" date="2020" name="mSystems">
        <title>Genome- and Community-Level Interaction Insights into Carbon Utilization and Element Cycling Functions of Hydrothermarchaeota in Hydrothermal Sediment.</title>
        <authorList>
            <person name="Zhou Z."/>
            <person name="Liu Y."/>
            <person name="Xu W."/>
            <person name="Pan J."/>
            <person name="Luo Z.H."/>
            <person name="Li M."/>
        </authorList>
    </citation>
    <scope>NUCLEOTIDE SEQUENCE [LARGE SCALE GENOMIC DNA]</scope>
    <source>
        <strain evidence="3">SpSt-479</strain>
    </source>
</reference>
<dbReference type="InterPro" id="IPR002740">
    <property type="entry name" value="EVE_domain"/>
</dbReference>
<dbReference type="PANTHER" id="PTHR14087">
    <property type="entry name" value="THYMOCYTE NUCLEAR PROTEIN 1"/>
    <property type="match status" value="1"/>
</dbReference>
<evidence type="ECO:0000256" key="1">
    <source>
        <dbReference type="ARBA" id="ARBA00022553"/>
    </source>
</evidence>
<comment type="caution">
    <text evidence="3">The sequence shown here is derived from an EMBL/GenBank/DDBJ whole genome shotgun (WGS) entry which is preliminary data.</text>
</comment>
<dbReference type="Gene3D" id="3.10.590.10">
    <property type="entry name" value="ph1033 like domains"/>
    <property type="match status" value="1"/>
</dbReference>
<protein>
    <submittedName>
        <fullName evidence="3">EVE domain-containing protein</fullName>
    </submittedName>
</protein>
<proteinExistence type="predicted"/>